<evidence type="ECO:0000259" key="2">
    <source>
        <dbReference type="Pfam" id="PF01757"/>
    </source>
</evidence>
<feature type="transmembrane region" description="Helical" evidence="1">
    <location>
        <begin position="55"/>
        <end position="73"/>
    </location>
</feature>
<feature type="transmembrane region" description="Helical" evidence="1">
    <location>
        <begin position="79"/>
        <end position="104"/>
    </location>
</feature>
<evidence type="ECO:0000313" key="3">
    <source>
        <dbReference type="EMBL" id="GER21679.1"/>
    </source>
</evidence>
<feature type="transmembrane region" description="Helical" evidence="1">
    <location>
        <begin position="201"/>
        <end position="220"/>
    </location>
</feature>
<dbReference type="Pfam" id="PF01757">
    <property type="entry name" value="Acyl_transf_3"/>
    <property type="match status" value="1"/>
</dbReference>
<dbReference type="PANTHER" id="PTHR23028">
    <property type="entry name" value="ACETYLTRANSFERASE"/>
    <property type="match status" value="1"/>
</dbReference>
<feature type="transmembrane region" description="Helical" evidence="1">
    <location>
        <begin position="297"/>
        <end position="316"/>
    </location>
</feature>
<proteinExistence type="predicted"/>
<dbReference type="PANTHER" id="PTHR23028:SF53">
    <property type="entry name" value="ACYL_TRANSF_3 DOMAIN-CONTAINING PROTEIN"/>
    <property type="match status" value="1"/>
</dbReference>
<dbReference type="InterPro" id="IPR002656">
    <property type="entry name" value="Acyl_transf_3_dom"/>
</dbReference>
<comment type="caution">
    <text evidence="3">The sequence shown here is derived from an EMBL/GenBank/DDBJ whole genome shotgun (WGS) entry which is preliminary data.</text>
</comment>
<gene>
    <name evidence="3" type="ORF">NCCP1664_01760</name>
</gene>
<feature type="transmembrane region" description="Helical" evidence="1">
    <location>
        <begin position="172"/>
        <end position="189"/>
    </location>
</feature>
<keyword evidence="1" id="KW-0472">Membrane</keyword>
<dbReference type="GO" id="GO:0016747">
    <property type="term" value="F:acyltransferase activity, transferring groups other than amino-acyl groups"/>
    <property type="evidence" value="ECO:0007669"/>
    <property type="project" value="InterPro"/>
</dbReference>
<feature type="transmembrane region" description="Helical" evidence="1">
    <location>
        <begin position="138"/>
        <end position="160"/>
    </location>
</feature>
<keyword evidence="1" id="KW-0812">Transmembrane</keyword>
<dbReference type="GO" id="GO:0009103">
    <property type="term" value="P:lipopolysaccharide biosynthetic process"/>
    <property type="evidence" value="ECO:0007669"/>
    <property type="project" value="TreeGrafter"/>
</dbReference>
<feature type="transmembrane region" description="Helical" evidence="1">
    <location>
        <begin position="12"/>
        <end position="34"/>
    </location>
</feature>
<dbReference type="AlphaFoldDB" id="A0A5A7NM91"/>
<evidence type="ECO:0000256" key="1">
    <source>
        <dbReference type="SAM" id="Phobius"/>
    </source>
</evidence>
<feature type="transmembrane region" description="Helical" evidence="1">
    <location>
        <begin position="226"/>
        <end position="248"/>
    </location>
</feature>
<organism evidence="3 4">
    <name type="scientific">Zafaria cholistanensis</name>
    <dbReference type="NCBI Taxonomy" id="1682741"/>
    <lineage>
        <taxon>Bacteria</taxon>
        <taxon>Bacillati</taxon>
        <taxon>Actinomycetota</taxon>
        <taxon>Actinomycetes</taxon>
        <taxon>Micrococcales</taxon>
        <taxon>Micrococcaceae</taxon>
        <taxon>Zafaria</taxon>
    </lineage>
</organism>
<protein>
    <recommendedName>
        <fullName evidence="2">Acyltransferase 3 domain-containing protein</fullName>
    </recommendedName>
</protein>
<dbReference type="EMBL" id="BKDJ01000001">
    <property type="protein sequence ID" value="GER21679.1"/>
    <property type="molecule type" value="Genomic_DNA"/>
</dbReference>
<dbReference type="GO" id="GO:0016020">
    <property type="term" value="C:membrane"/>
    <property type="evidence" value="ECO:0007669"/>
    <property type="project" value="TreeGrafter"/>
</dbReference>
<accession>A0A5A7NM91</accession>
<feature type="transmembrane region" description="Helical" evidence="1">
    <location>
        <begin position="269"/>
        <end position="285"/>
    </location>
</feature>
<keyword evidence="1" id="KW-1133">Transmembrane helix</keyword>
<dbReference type="InterPro" id="IPR050879">
    <property type="entry name" value="Acyltransferase_3"/>
</dbReference>
<name>A0A5A7NM91_9MICC</name>
<dbReference type="Proteomes" id="UP000325307">
    <property type="component" value="Unassembled WGS sequence"/>
</dbReference>
<reference evidence="3 4" key="1">
    <citation type="submission" date="2019-09" db="EMBL/GenBank/DDBJ databases">
        <title>Arthrobacter zafarii sp. nov., a moderately thermotolerant and halotolerant actinobacterium isolated from Cholistan desert soil of Pakistan.</title>
        <authorList>
            <person name="Amin A."/>
            <person name="Ahmed I."/>
            <person name="Khalid N."/>
            <person name="Schumann P."/>
            <person name="Busse H.J."/>
            <person name="Khan I.U."/>
            <person name="Li S."/>
            <person name="Li W.J."/>
        </authorList>
    </citation>
    <scope>NUCLEOTIDE SEQUENCE [LARGE SCALE GENOMIC DNA]</scope>
    <source>
        <strain evidence="3 4">NCCP-1664</strain>
    </source>
</reference>
<feature type="domain" description="Acyltransferase 3" evidence="2">
    <location>
        <begin position="12"/>
        <end position="311"/>
    </location>
</feature>
<sequence>MPVLLVHLDYASGGFIGVTLFFALSGFLIASLLLEELDRTETIRLKSFYIRRMARLYPALLAMIIMAVVIGLTTGKDPIGMFLVAIIAGTYTANLVASTTGVWLPLMNHTWTLAQEEQFYLVAPWLLRKMNLLRMRRWAIGIAVLAVLLAGLRLGVTMTVPELYRFTYENPVLNLDSMLAGVALAMVLRRGVVPRWIETLASSRAVILVAFSALVFAIFWAKLDGWTMSIATSITTVATLSILAHICFRQSAWTQVLSFRWMRWVGERVYGIYLYHVPIFVLLGVKEIEGPLERALMSMAATALSVAVAALSSRWIEQPVRSWVRNRSRQPAAVTV</sequence>
<evidence type="ECO:0000313" key="4">
    <source>
        <dbReference type="Proteomes" id="UP000325307"/>
    </source>
</evidence>
<keyword evidence="4" id="KW-1185">Reference proteome</keyword>